<evidence type="ECO:0000313" key="2">
    <source>
        <dbReference type="Proteomes" id="UP001054945"/>
    </source>
</evidence>
<accession>A0AAV4N7B3</accession>
<comment type="caution">
    <text evidence="1">The sequence shown here is derived from an EMBL/GenBank/DDBJ whole genome shotgun (WGS) entry which is preliminary data.</text>
</comment>
<gene>
    <name evidence="1" type="ORF">CEXT_153291</name>
</gene>
<dbReference type="AlphaFoldDB" id="A0AAV4N7B3"/>
<dbReference type="Proteomes" id="UP001054945">
    <property type="component" value="Unassembled WGS sequence"/>
</dbReference>
<proteinExistence type="predicted"/>
<sequence>MAHVNTHRKHPHISWQIPESYTIESECIAFVVQPTSLSSALWQQTQFPVAQKTLSRAYLVGSVKGWSRKEMQLRNGKISIFIPQCKQ</sequence>
<reference evidence="1 2" key="1">
    <citation type="submission" date="2021-06" db="EMBL/GenBank/DDBJ databases">
        <title>Caerostris extrusa draft genome.</title>
        <authorList>
            <person name="Kono N."/>
            <person name="Arakawa K."/>
        </authorList>
    </citation>
    <scope>NUCLEOTIDE SEQUENCE [LARGE SCALE GENOMIC DNA]</scope>
</reference>
<dbReference type="EMBL" id="BPLR01002982">
    <property type="protein sequence ID" value="GIX79881.1"/>
    <property type="molecule type" value="Genomic_DNA"/>
</dbReference>
<protein>
    <submittedName>
        <fullName evidence="1">Uncharacterized protein</fullName>
    </submittedName>
</protein>
<evidence type="ECO:0000313" key="1">
    <source>
        <dbReference type="EMBL" id="GIX79881.1"/>
    </source>
</evidence>
<organism evidence="1 2">
    <name type="scientific">Caerostris extrusa</name>
    <name type="common">Bark spider</name>
    <name type="synonym">Caerostris bankana</name>
    <dbReference type="NCBI Taxonomy" id="172846"/>
    <lineage>
        <taxon>Eukaryota</taxon>
        <taxon>Metazoa</taxon>
        <taxon>Ecdysozoa</taxon>
        <taxon>Arthropoda</taxon>
        <taxon>Chelicerata</taxon>
        <taxon>Arachnida</taxon>
        <taxon>Araneae</taxon>
        <taxon>Araneomorphae</taxon>
        <taxon>Entelegynae</taxon>
        <taxon>Araneoidea</taxon>
        <taxon>Araneidae</taxon>
        <taxon>Caerostris</taxon>
    </lineage>
</organism>
<keyword evidence="2" id="KW-1185">Reference proteome</keyword>
<name>A0AAV4N7B3_CAEEX</name>